<evidence type="ECO:0000256" key="12">
    <source>
        <dbReference type="ARBA" id="ARBA00023185"/>
    </source>
</evidence>
<evidence type="ECO:0000256" key="3">
    <source>
        <dbReference type="ARBA" id="ARBA00010609"/>
    </source>
</evidence>
<comment type="similarity">
    <text evidence="3 13">Belongs to the multicopper oxidase family.</text>
</comment>
<dbReference type="PANTHER" id="PTHR11709:SF261">
    <property type="entry name" value="LACCASE"/>
    <property type="match status" value="1"/>
</dbReference>
<dbReference type="AlphaFoldDB" id="A0A059BT33"/>
<dbReference type="GO" id="GO:0046274">
    <property type="term" value="P:lignin catabolic process"/>
    <property type="evidence" value="ECO:0007669"/>
    <property type="project" value="UniProtKB-KW"/>
</dbReference>
<dbReference type="EMBL" id="KK198758">
    <property type="protein sequence ID" value="KCW69101.1"/>
    <property type="molecule type" value="Genomic_DNA"/>
</dbReference>
<dbReference type="GO" id="GO:0052716">
    <property type="term" value="F:hydroquinone:oxygen oxidoreductase activity"/>
    <property type="evidence" value="ECO:0007669"/>
    <property type="project" value="UniProtKB-EC"/>
</dbReference>
<comment type="cofactor">
    <cofactor evidence="13">
        <name>Cu cation</name>
        <dbReference type="ChEBI" id="CHEBI:23378"/>
    </cofactor>
    <text evidence="13">Binds 4 Cu cations per monomer.</text>
</comment>
<evidence type="ECO:0000256" key="8">
    <source>
        <dbReference type="ARBA" id="ARBA00022737"/>
    </source>
</evidence>
<dbReference type="PROSITE" id="PS00080">
    <property type="entry name" value="MULTICOPPER_OXIDASE2"/>
    <property type="match status" value="1"/>
</dbReference>
<feature type="domain" description="Plastocyanin-like" evidence="15">
    <location>
        <begin position="494"/>
        <end position="620"/>
    </location>
</feature>
<keyword evidence="9 13" id="KW-0560">Oxidoreductase</keyword>
<keyword evidence="8 13" id="KW-0677">Repeat</keyword>
<keyword evidence="12 13" id="KW-0439">Lignin degradation</keyword>
<comment type="subcellular location">
    <subcellularLocation>
        <location evidence="2 13">Secreted</location>
        <location evidence="2 13">Extracellular space</location>
        <location evidence="2 13">Apoplast</location>
    </subcellularLocation>
</comment>
<comment type="catalytic activity">
    <reaction evidence="1 13">
        <text>4 hydroquinone + O2 = 4 benzosemiquinone + 2 H2O</text>
        <dbReference type="Rhea" id="RHEA:11276"/>
        <dbReference type="ChEBI" id="CHEBI:15377"/>
        <dbReference type="ChEBI" id="CHEBI:15379"/>
        <dbReference type="ChEBI" id="CHEBI:17594"/>
        <dbReference type="ChEBI" id="CHEBI:17977"/>
        <dbReference type="EC" id="1.10.3.2"/>
    </reaction>
</comment>
<dbReference type="Gene3D" id="2.60.40.420">
    <property type="entry name" value="Cupredoxins - blue copper proteins"/>
    <property type="match status" value="3"/>
</dbReference>
<gene>
    <name evidence="17" type="ORF">EUGRSUZ_F02648</name>
</gene>
<evidence type="ECO:0000256" key="6">
    <source>
        <dbReference type="ARBA" id="ARBA00022525"/>
    </source>
</evidence>
<evidence type="ECO:0000256" key="9">
    <source>
        <dbReference type="ARBA" id="ARBA00023002"/>
    </source>
</evidence>
<feature type="domain" description="Plastocyanin-like" evidence="16">
    <location>
        <begin position="101"/>
        <end position="214"/>
    </location>
</feature>
<evidence type="ECO:0000256" key="5">
    <source>
        <dbReference type="ARBA" id="ARBA00022523"/>
    </source>
</evidence>
<protein>
    <recommendedName>
        <fullName evidence="4 13">Laccase</fullName>
        <ecNumber evidence="4 13">1.10.3.2</ecNumber>
    </recommendedName>
    <alternativeName>
        <fullName evidence="13">Benzenediol:oxygen oxidoreductase</fullName>
    </alternativeName>
    <alternativeName>
        <fullName evidence="13">Diphenol oxidase</fullName>
    </alternativeName>
    <alternativeName>
        <fullName evidence="13">Urishiol oxidase</fullName>
    </alternativeName>
</protein>
<comment type="function">
    <text evidence="13">Lignin degradation and detoxification of lignin-derived products.</text>
</comment>
<dbReference type="GO" id="GO:0048046">
    <property type="term" value="C:apoplast"/>
    <property type="evidence" value="ECO:0007669"/>
    <property type="project" value="UniProtKB-SubCell"/>
</dbReference>
<accession>A0A059BT33</accession>
<reference evidence="17" key="1">
    <citation type="submission" date="2013-07" db="EMBL/GenBank/DDBJ databases">
        <title>The genome of Eucalyptus grandis.</title>
        <authorList>
            <person name="Schmutz J."/>
            <person name="Hayes R."/>
            <person name="Myburg A."/>
            <person name="Tuskan G."/>
            <person name="Grattapaglia D."/>
            <person name="Rokhsar D.S."/>
        </authorList>
    </citation>
    <scope>NUCLEOTIDE SEQUENCE</scope>
    <source>
        <tissue evidence="17">Leaf extractions</tissue>
    </source>
</reference>
<evidence type="ECO:0000256" key="10">
    <source>
        <dbReference type="ARBA" id="ARBA00023008"/>
    </source>
</evidence>
<evidence type="ECO:0000259" key="14">
    <source>
        <dbReference type="Pfam" id="PF00394"/>
    </source>
</evidence>
<dbReference type="InterPro" id="IPR033138">
    <property type="entry name" value="Cu_oxidase_CS"/>
</dbReference>
<dbReference type="InterPro" id="IPR008972">
    <property type="entry name" value="Cupredoxin"/>
</dbReference>
<dbReference type="OMA" id="HEWHLAL"/>
<keyword evidence="10 13" id="KW-0186">Copper</keyword>
<evidence type="ECO:0000256" key="4">
    <source>
        <dbReference type="ARBA" id="ARBA00012297"/>
    </source>
</evidence>
<dbReference type="EC" id="1.10.3.2" evidence="4 13"/>
<evidence type="ECO:0000256" key="1">
    <source>
        <dbReference type="ARBA" id="ARBA00000349"/>
    </source>
</evidence>
<dbReference type="InParanoid" id="A0A059BT33"/>
<dbReference type="InterPro" id="IPR011707">
    <property type="entry name" value="Cu-oxidase-like_N"/>
</dbReference>
<dbReference type="Pfam" id="PF07731">
    <property type="entry name" value="Cu-oxidase_2"/>
    <property type="match status" value="1"/>
</dbReference>
<organism evidence="17">
    <name type="scientific">Eucalyptus grandis</name>
    <name type="common">Flooded gum</name>
    <dbReference type="NCBI Taxonomy" id="71139"/>
    <lineage>
        <taxon>Eukaryota</taxon>
        <taxon>Viridiplantae</taxon>
        <taxon>Streptophyta</taxon>
        <taxon>Embryophyta</taxon>
        <taxon>Tracheophyta</taxon>
        <taxon>Spermatophyta</taxon>
        <taxon>Magnoliopsida</taxon>
        <taxon>eudicotyledons</taxon>
        <taxon>Gunneridae</taxon>
        <taxon>Pentapetalae</taxon>
        <taxon>rosids</taxon>
        <taxon>malvids</taxon>
        <taxon>Myrtales</taxon>
        <taxon>Myrtaceae</taxon>
        <taxon>Myrtoideae</taxon>
        <taxon>Eucalypteae</taxon>
        <taxon>Eucalyptus</taxon>
    </lineage>
</organism>
<dbReference type="InterPro" id="IPR001117">
    <property type="entry name" value="Cu-oxidase_2nd"/>
</dbReference>
<dbReference type="InterPro" id="IPR002355">
    <property type="entry name" value="Cu_oxidase_Cu_BS"/>
</dbReference>
<dbReference type="GO" id="GO:0005507">
    <property type="term" value="F:copper ion binding"/>
    <property type="evidence" value="ECO:0007669"/>
    <property type="project" value="InterPro"/>
</dbReference>
<dbReference type="InterPro" id="IPR034288">
    <property type="entry name" value="CuRO_1_LCC"/>
</dbReference>
<sequence>MRFTPRAQFTGSSRISMGEMLIGRSLRRPLSSPVPVERECVLSPRVKKTQKGQTSSGVFELQKMAMRSPSVSFFPTLFFLLANALLVAEATNVHYYDFVLRETNITRNCTSWSLLLVNDSLPGPTIQVHKGDLVFVNVHNQGDYGVTLHWHGVKQPRNPWSDGPEYITQCPIPPGTNFTYEVNFTTEEGTLLWHAHSDWTRATVHGAIVILPEEGNTYPFPKPDGEEIIVLGSWYSQGDELNADLAEDLAEGTDVPRSVGYMINGEFGDFIACSQDSTYHMYVDYGKTYHLRIINAAVSAELFFAIADHNLTVVGMDAAYTKPLVSSYIMLSPGSTIDVLFTANQTPGRYYMAARRYSSESTDVTNFDHAVTTAIIQYSGNYSLDSSPIFPDQSLPSYFDYDAADSFLFVLRSLANGDHASDVPLNITRRMFIVASISAILCPHHDCVIAPTTIGSSLNNQSWENPSTDVLQAYYKNISGVYTADFPDFPPVFYNWTADDMPEESAVSDKVTKVKMLEYNESVEIVFQGSDILRGAESHPMHMHGYSFYVVGHGLGNFDNETDPLNYNLVDPVLVNTFAVPRKGWIAIRFVANNPGVWFWHCHIDRHMSWGMETVFIVKDGGTEETSMRGPPSYMPPCEDSYNIARMKYRRLPRQISRT</sequence>
<dbReference type="CDD" id="cd13849">
    <property type="entry name" value="CuRO_1_LCC_plant"/>
    <property type="match status" value="1"/>
</dbReference>
<dbReference type="PROSITE" id="PS00079">
    <property type="entry name" value="MULTICOPPER_OXIDASE1"/>
    <property type="match status" value="1"/>
</dbReference>
<dbReference type="Gramene" id="KCW69101">
    <property type="protein sequence ID" value="KCW69101"/>
    <property type="gene ID" value="EUGRSUZ_F02648"/>
</dbReference>
<dbReference type="InterPro" id="IPR034285">
    <property type="entry name" value="CuRO_2_LCC"/>
</dbReference>
<keyword evidence="7 13" id="KW-0479">Metal-binding</keyword>
<feature type="domain" description="Plastocyanin-like" evidence="14">
    <location>
        <begin position="228"/>
        <end position="381"/>
    </location>
</feature>
<proteinExistence type="inferred from homology"/>
<evidence type="ECO:0000256" key="2">
    <source>
        <dbReference type="ARBA" id="ARBA00004271"/>
    </source>
</evidence>
<keyword evidence="6 13" id="KW-0964">Secreted</keyword>
<evidence type="ECO:0000313" key="17">
    <source>
        <dbReference type="EMBL" id="KCW69101.1"/>
    </source>
</evidence>
<dbReference type="InterPro" id="IPR017761">
    <property type="entry name" value="Laccase"/>
</dbReference>
<keyword evidence="5 13" id="KW-0052">Apoplast</keyword>
<evidence type="ECO:0000256" key="13">
    <source>
        <dbReference type="RuleBase" id="RU361119"/>
    </source>
</evidence>
<keyword evidence="11" id="KW-0325">Glycoprotein</keyword>
<dbReference type="InterPro" id="IPR034289">
    <property type="entry name" value="CuRO_3_LCC"/>
</dbReference>
<dbReference type="CDD" id="cd13875">
    <property type="entry name" value="CuRO_2_LCC_plant"/>
    <property type="match status" value="1"/>
</dbReference>
<evidence type="ECO:0000259" key="15">
    <source>
        <dbReference type="Pfam" id="PF07731"/>
    </source>
</evidence>
<dbReference type="Pfam" id="PF07732">
    <property type="entry name" value="Cu-oxidase_3"/>
    <property type="match status" value="1"/>
</dbReference>
<dbReference type="CDD" id="cd13897">
    <property type="entry name" value="CuRO_3_LCC_plant"/>
    <property type="match status" value="1"/>
</dbReference>
<dbReference type="GO" id="GO:0016491">
    <property type="term" value="F:oxidoreductase activity"/>
    <property type="evidence" value="ECO:0000318"/>
    <property type="project" value="GO_Central"/>
</dbReference>
<dbReference type="eggNOG" id="KOG1263">
    <property type="taxonomic scope" value="Eukaryota"/>
</dbReference>
<dbReference type="PANTHER" id="PTHR11709">
    <property type="entry name" value="MULTI-COPPER OXIDASE"/>
    <property type="match status" value="1"/>
</dbReference>
<dbReference type="NCBIfam" id="TIGR03389">
    <property type="entry name" value="laccase"/>
    <property type="match status" value="1"/>
</dbReference>
<dbReference type="Pfam" id="PF00394">
    <property type="entry name" value="Cu-oxidase"/>
    <property type="match status" value="1"/>
</dbReference>
<evidence type="ECO:0000256" key="7">
    <source>
        <dbReference type="ARBA" id="ARBA00022723"/>
    </source>
</evidence>
<dbReference type="InterPro" id="IPR011706">
    <property type="entry name" value="Cu-oxidase_C"/>
</dbReference>
<evidence type="ECO:0000256" key="11">
    <source>
        <dbReference type="ARBA" id="ARBA00023180"/>
    </source>
</evidence>
<evidence type="ECO:0000259" key="16">
    <source>
        <dbReference type="Pfam" id="PF07732"/>
    </source>
</evidence>
<dbReference type="InterPro" id="IPR045087">
    <property type="entry name" value="Cu-oxidase_fam"/>
</dbReference>
<name>A0A059BT33_EUCGR</name>
<dbReference type="SUPFAM" id="SSF49503">
    <property type="entry name" value="Cupredoxins"/>
    <property type="match status" value="3"/>
</dbReference>